<name>A0A024S696_HYPJR</name>
<reference evidence="2" key="1">
    <citation type="journal article" date="2013" name="Ind. Biotechnol.">
        <title>Comparative genomics analysis of Trichoderma reesei strains.</title>
        <authorList>
            <person name="Koike H."/>
            <person name="Aerts A."/>
            <person name="LaButti K."/>
            <person name="Grigoriev I.V."/>
            <person name="Baker S.E."/>
        </authorList>
    </citation>
    <scope>NUCLEOTIDE SEQUENCE [LARGE SCALE GENOMIC DNA]</scope>
    <source>
        <strain evidence="2">ATCC 56765 / BCRC 32924 / NRRL 11460 / Rut C-30</strain>
    </source>
</reference>
<sequence>MCFKTETLEPGCHVLSQMALLFIWLRNLFRKQAVQVCAGAAQYGRLEGRPVNRMLVFRRFHSCHRAAATSVTQDNWAVSERGSSHGEGGAVELNSLVFHFQCIVHAATSAVAGYA</sequence>
<accession>A0A024S696</accession>
<dbReference type="Proteomes" id="UP000024376">
    <property type="component" value="Unassembled WGS sequence"/>
</dbReference>
<gene>
    <name evidence="1" type="ORF">M419DRAFT_123852</name>
</gene>
<protein>
    <submittedName>
        <fullName evidence="1">Uncharacterized protein</fullName>
    </submittedName>
</protein>
<dbReference type="EMBL" id="KI911151">
    <property type="protein sequence ID" value="ETS00608.1"/>
    <property type="molecule type" value="Genomic_DNA"/>
</dbReference>
<dbReference type="AlphaFoldDB" id="A0A024S696"/>
<dbReference type="KEGG" id="trr:M419DRAFT_123852"/>
<proteinExistence type="predicted"/>
<evidence type="ECO:0000313" key="1">
    <source>
        <dbReference type="EMBL" id="ETS00608.1"/>
    </source>
</evidence>
<dbReference type="HOGENOM" id="CLU_2110692_0_0_1"/>
<organism evidence="1 2">
    <name type="scientific">Hypocrea jecorina (strain ATCC 56765 / BCRC 32924 / NRRL 11460 / Rut C-30)</name>
    <name type="common">Trichoderma reesei</name>
    <dbReference type="NCBI Taxonomy" id="1344414"/>
    <lineage>
        <taxon>Eukaryota</taxon>
        <taxon>Fungi</taxon>
        <taxon>Dikarya</taxon>
        <taxon>Ascomycota</taxon>
        <taxon>Pezizomycotina</taxon>
        <taxon>Sordariomycetes</taxon>
        <taxon>Hypocreomycetidae</taxon>
        <taxon>Hypocreales</taxon>
        <taxon>Hypocreaceae</taxon>
        <taxon>Trichoderma</taxon>
    </lineage>
</organism>
<evidence type="ECO:0000313" key="2">
    <source>
        <dbReference type="Proteomes" id="UP000024376"/>
    </source>
</evidence>